<evidence type="ECO:0000313" key="2">
    <source>
        <dbReference type="EMBL" id="RAW50986.1"/>
    </source>
</evidence>
<keyword evidence="1" id="KW-0472">Membrane</keyword>
<proteinExistence type="predicted"/>
<feature type="transmembrane region" description="Helical" evidence="1">
    <location>
        <begin position="90"/>
        <end position="109"/>
    </location>
</feature>
<evidence type="ECO:0008006" key="4">
    <source>
        <dbReference type="Google" id="ProtNLM"/>
    </source>
</evidence>
<accession>A0AAX1QKI7</accession>
<evidence type="ECO:0000256" key="1">
    <source>
        <dbReference type="SAM" id="Phobius"/>
    </source>
</evidence>
<feature type="transmembrane region" description="Helical" evidence="1">
    <location>
        <begin position="67"/>
        <end position="84"/>
    </location>
</feature>
<reference evidence="2 3" key="1">
    <citation type="submission" date="2018-02" db="EMBL/GenBank/DDBJ databases">
        <title>Complete genome sequencing of Faecalibacterium prausnitzii strains isolated from the human gut.</title>
        <authorList>
            <person name="Fitzgerald B.C."/>
            <person name="Shkoporov A.N."/>
            <person name="Ross P.R."/>
            <person name="Hill C."/>
        </authorList>
    </citation>
    <scope>NUCLEOTIDE SEQUENCE [LARGE SCALE GENOMIC DNA]</scope>
    <source>
        <strain evidence="2 3">APC942/18-1</strain>
    </source>
</reference>
<feature type="transmembrane region" description="Helical" evidence="1">
    <location>
        <begin position="7"/>
        <end position="25"/>
    </location>
</feature>
<sequence length="198" mass="22697">MYFFLHVLPEVVSAVFSFLVEWFLFQEQPTLYGGTLSPLVTAWLYMAMMLAVWLLPIFYDACRRKGGMISTVLNLLPAEIIFGGEFLYRLPLVGVAVLLLCGVVLWLLWSECYRRNMDAWDAGKRGMEYDILRRRNRRAAVRIFVLITSLLLLIPSLYGIHVLRADQARTVTAFYETYYETDSSFLVDLEASGLLGSL</sequence>
<feature type="transmembrane region" description="Helical" evidence="1">
    <location>
        <begin position="139"/>
        <end position="160"/>
    </location>
</feature>
<name>A0AAX1QKI7_9FIRM</name>
<organism evidence="2 3">
    <name type="scientific">Faecalibacterium prausnitzii</name>
    <dbReference type="NCBI Taxonomy" id="853"/>
    <lineage>
        <taxon>Bacteria</taxon>
        <taxon>Bacillati</taxon>
        <taxon>Bacillota</taxon>
        <taxon>Clostridia</taxon>
        <taxon>Eubacteriales</taxon>
        <taxon>Oscillospiraceae</taxon>
        <taxon>Faecalibacterium</taxon>
    </lineage>
</organism>
<gene>
    <name evidence="2" type="ORF">C4N27_06220</name>
</gene>
<feature type="transmembrane region" description="Helical" evidence="1">
    <location>
        <begin position="31"/>
        <end position="55"/>
    </location>
</feature>
<comment type="caution">
    <text evidence="2">The sequence shown here is derived from an EMBL/GenBank/DDBJ whole genome shotgun (WGS) entry which is preliminary data.</text>
</comment>
<dbReference type="EMBL" id="PRLA01000003">
    <property type="protein sequence ID" value="RAW50986.1"/>
    <property type="molecule type" value="Genomic_DNA"/>
</dbReference>
<keyword evidence="1" id="KW-0812">Transmembrane</keyword>
<dbReference type="AlphaFoldDB" id="A0AAX1QKI7"/>
<dbReference type="RefSeq" id="WP_158395009.1">
    <property type="nucleotide sequence ID" value="NZ_CP026548.1"/>
</dbReference>
<evidence type="ECO:0000313" key="3">
    <source>
        <dbReference type="Proteomes" id="UP000250997"/>
    </source>
</evidence>
<dbReference type="Proteomes" id="UP000250997">
    <property type="component" value="Unassembled WGS sequence"/>
</dbReference>
<protein>
    <recommendedName>
        <fullName evidence="4">ABC transporter permease</fullName>
    </recommendedName>
</protein>
<keyword evidence="1" id="KW-1133">Transmembrane helix</keyword>